<dbReference type="InterPro" id="IPR050534">
    <property type="entry name" value="Coronavir_polyprotein_1ab"/>
</dbReference>
<gene>
    <name evidence="8" type="ORF">CLV59_104116</name>
</gene>
<dbReference type="Pfam" id="PF13086">
    <property type="entry name" value="AAA_11"/>
    <property type="match status" value="1"/>
</dbReference>
<dbReference type="Gene3D" id="3.40.50.300">
    <property type="entry name" value="P-loop containing nucleotide triphosphate hydrolases"/>
    <property type="match status" value="3"/>
</dbReference>
<dbReference type="SUPFAM" id="SSF52540">
    <property type="entry name" value="P-loop containing nucleoside triphosphate hydrolases"/>
    <property type="match status" value="1"/>
</dbReference>
<evidence type="ECO:0000256" key="4">
    <source>
        <dbReference type="ARBA" id="ARBA00022806"/>
    </source>
</evidence>
<keyword evidence="9" id="KW-1185">Reference proteome</keyword>
<feature type="domain" description="DNA2/NAM7 helicase-like C-terminal" evidence="7">
    <location>
        <begin position="787"/>
        <end position="964"/>
    </location>
</feature>
<keyword evidence="5" id="KW-0067">ATP-binding</keyword>
<keyword evidence="3" id="KW-0378">Hydrolase</keyword>
<name>A0A327VXY2_9BACT</name>
<evidence type="ECO:0000313" key="8">
    <source>
        <dbReference type="EMBL" id="RAJ81891.1"/>
    </source>
</evidence>
<keyword evidence="4" id="KW-0347">Helicase</keyword>
<dbReference type="GO" id="GO:0016787">
    <property type="term" value="F:hydrolase activity"/>
    <property type="evidence" value="ECO:0007669"/>
    <property type="project" value="UniProtKB-KW"/>
</dbReference>
<evidence type="ECO:0000259" key="7">
    <source>
        <dbReference type="Pfam" id="PF13087"/>
    </source>
</evidence>
<dbReference type="AlphaFoldDB" id="A0A327VXY2"/>
<dbReference type="InterPro" id="IPR047187">
    <property type="entry name" value="SF1_C_Upf1"/>
</dbReference>
<dbReference type="CDD" id="cd18808">
    <property type="entry name" value="SF1_C_Upf1"/>
    <property type="match status" value="1"/>
</dbReference>
<evidence type="ECO:0000259" key="6">
    <source>
        <dbReference type="Pfam" id="PF13086"/>
    </source>
</evidence>
<dbReference type="Proteomes" id="UP000249819">
    <property type="component" value="Unassembled WGS sequence"/>
</dbReference>
<dbReference type="InterPro" id="IPR041677">
    <property type="entry name" value="DNA2/NAM7_AAA_11"/>
</dbReference>
<comment type="caution">
    <text evidence="8">The sequence shown here is derived from an EMBL/GenBank/DDBJ whole genome shotgun (WGS) entry which is preliminary data.</text>
</comment>
<protein>
    <submittedName>
        <fullName evidence="8">AAA domain-containing protein</fullName>
    </submittedName>
</protein>
<evidence type="ECO:0000256" key="1">
    <source>
        <dbReference type="ARBA" id="ARBA00007913"/>
    </source>
</evidence>
<dbReference type="GO" id="GO:0043139">
    <property type="term" value="F:5'-3' DNA helicase activity"/>
    <property type="evidence" value="ECO:0007669"/>
    <property type="project" value="TreeGrafter"/>
</dbReference>
<evidence type="ECO:0000313" key="9">
    <source>
        <dbReference type="Proteomes" id="UP000249819"/>
    </source>
</evidence>
<dbReference type="GO" id="GO:0005524">
    <property type="term" value="F:ATP binding"/>
    <property type="evidence" value="ECO:0007669"/>
    <property type="project" value="UniProtKB-KW"/>
</dbReference>
<proteinExistence type="inferred from homology"/>
<dbReference type="InterPro" id="IPR027417">
    <property type="entry name" value="P-loop_NTPase"/>
</dbReference>
<dbReference type="EMBL" id="QLMA01000004">
    <property type="protein sequence ID" value="RAJ81891.1"/>
    <property type="molecule type" value="Genomic_DNA"/>
</dbReference>
<keyword evidence="2" id="KW-0547">Nucleotide-binding</keyword>
<dbReference type="InterPro" id="IPR041679">
    <property type="entry name" value="DNA2/NAM7-like_C"/>
</dbReference>
<evidence type="ECO:0000256" key="3">
    <source>
        <dbReference type="ARBA" id="ARBA00022801"/>
    </source>
</evidence>
<dbReference type="PANTHER" id="PTHR43788:SF8">
    <property type="entry name" value="DNA-BINDING PROTEIN SMUBP-2"/>
    <property type="match status" value="1"/>
</dbReference>
<accession>A0A327VXY2</accession>
<evidence type="ECO:0000256" key="5">
    <source>
        <dbReference type="ARBA" id="ARBA00022840"/>
    </source>
</evidence>
<comment type="similarity">
    <text evidence="1">Belongs to the DNA2/NAM7 helicase family.</text>
</comment>
<evidence type="ECO:0000256" key="2">
    <source>
        <dbReference type="ARBA" id="ARBA00022741"/>
    </source>
</evidence>
<reference evidence="8 9" key="1">
    <citation type="submission" date="2018-06" db="EMBL/GenBank/DDBJ databases">
        <title>Genomic Encyclopedia of Archaeal and Bacterial Type Strains, Phase II (KMG-II): from individual species to whole genera.</title>
        <authorList>
            <person name="Goeker M."/>
        </authorList>
    </citation>
    <scope>NUCLEOTIDE SEQUENCE [LARGE SCALE GENOMIC DNA]</scope>
    <source>
        <strain evidence="8 9">DSM 29821</strain>
    </source>
</reference>
<dbReference type="Pfam" id="PF13087">
    <property type="entry name" value="AAA_12"/>
    <property type="match status" value="1"/>
</dbReference>
<dbReference type="PANTHER" id="PTHR43788">
    <property type="entry name" value="DNA2/NAM7 HELICASE FAMILY MEMBER"/>
    <property type="match status" value="1"/>
</dbReference>
<sequence length="992" mass="112619">MDALSIDIDIEKLKYFELEHFHIHSTEILQTDLVNKLIDAEEQRVNKKKGVSIRDSENWTTLESAIVLIAPFKLMPLPERTIFLRDKKSKFPFWYYARLNRNGTLSLPEDFFPLFQRKYLEPLADEKTEFIFSTVEKVDAAAATGKEAYRNFTDYIQYIENVFKLVVDQTIENYVTEGFATVTNGLILLPDEEMAAAISIIELYEKILKRDKIPSLLTDFITLNNDVSRAPVSVDKLISANHLHMGQMGFNFPLSISQRKSLYTFLGAEDKVFAVNGPPGTGKTTLLQSIVANMMVESAIKGQDPAIILACSTNNQAVTNIIESFSKSNTQPGPLQGRWLPEVNGYATYLPAASKTPTELKDINYKKLSGEGIFSKLEQPDYLYTAKNYFLEKGHAYFSSPLLDIQAIVEKLQQRLSTLQTSLQQASTIWEAYQSVAIDFNASYCHAYTEQSDYYSEGMLTETAFGRDLTALSSLEKEVVSYFRNESVFRKLGCFLHIPASWRKRASELRIVLRDSLIPTPTDFSYVQQDILEKIDQKINFAKHAVKIIKEWNRWKATHAIKGNPPANETAYWEKESFKIMGLRNNDRTASSPNCFYDELDVSVRHEAFQLALHYWEGRWLLKLEEDLNTDIFTGNNEEKAKNRWLRQAMITPCFVSTFYMSPKFFNSSRFLQKSDRGVPLFDNVPLYGFIDLLIVDEAGQVAPEVGIATFALARRAVVVGDVKQIEPVWNITPKMDVGNLKKGGLIRDYNDLVYEKVFDPKGFLASTGSIMKMAQNACCYQEEGLAEKGVLLVEHRRCYDEIINYCNELAYNGLLKPLKGKSIPDNPFPPMFCIHVEGNSNTSSSSRYNMQEVTAITDWLIANRQKIEQKYGRLEQAVGIITPFVGQKNNLIYALKEAGFDTSILKLGTVHALQGAERPIILFSMVYGKGDAGTMFFDRDNKPNMLNVAVSRAQDSFIVFANTAIFNKQQRTPSGILSNHVKFITERHLPN</sequence>
<feature type="domain" description="DNA2/NAM7 helicase helicase" evidence="6">
    <location>
        <begin position="254"/>
        <end position="327"/>
    </location>
</feature>
<organism evidence="8 9">
    <name type="scientific">Chitinophaga dinghuensis</name>
    <dbReference type="NCBI Taxonomy" id="1539050"/>
    <lineage>
        <taxon>Bacteria</taxon>
        <taxon>Pseudomonadati</taxon>
        <taxon>Bacteroidota</taxon>
        <taxon>Chitinophagia</taxon>
        <taxon>Chitinophagales</taxon>
        <taxon>Chitinophagaceae</taxon>
        <taxon>Chitinophaga</taxon>
    </lineage>
</organism>